<dbReference type="PROSITE" id="PS51263">
    <property type="entry name" value="ADF_H"/>
    <property type="match status" value="1"/>
</dbReference>
<dbReference type="GO" id="GO:0016363">
    <property type="term" value="C:nuclear matrix"/>
    <property type="evidence" value="ECO:0007669"/>
    <property type="project" value="UniProtKB-SubCell"/>
</dbReference>
<reference evidence="7" key="1">
    <citation type="submission" date="2021-11" db="EMBL/GenBank/DDBJ databases">
        <authorList>
            <person name="Herlambang A."/>
            <person name="Guo Y."/>
            <person name="Takashima Y."/>
            <person name="Nishizawa T."/>
        </authorList>
    </citation>
    <scope>NUCLEOTIDE SEQUENCE</scope>
    <source>
        <strain evidence="7">E1425</strain>
    </source>
</reference>
<evidence type="ECO:0000256" key="4">
    <source>
        <dbReference type="ARBA" id="ARBA00023203"/>
    </source>
</evidence>
<proteinExistence type="inferred from homology"/>
<dbReference type="SUPFAM" id="SSF55753">
    <property type="entry name" value="Actin depolymerizing proteins"/>
    <property type="match status" value="1"/>
</dbReference>
<dbReference type="AlphaFoldDB" id="A0A9P3H4Z9"/>
<dbReference type="GO" id="GO:0015629">
    <property type="term" value="C:actin cytoskeleton"/>
    <property type="evidence" value="ECO:0007669"/>
    <property type="project" value="InterPro"/>
</dbReference>
<protein>
    <recommendedName>
        <fullName evidence="3">Cofilin</fullName>
    </recommendedName>
    <alternativeName>
        <fullName evidence="5">Actin-depolymerizing factor 1</fullName>
    </alternativeName>
</protein>
<evidence type="ECO:0000256" key="5">
    <source>
        <dbReference type="ARBA" id="ARBA00032427"/>
    </source>
</evidence>
<reference evidence="7" key="2">
    <citation type="journal article" date="2022" name="Microbiol. Resour. Announc.">
        <title>Whole-Genome Sequence of Entomortierella parvispora E1425, a Mucoromycotan Fungus Associated with Burkholderiaceae-Related Endosymbiotic Bacteria.</title>
        <authorList>
            <person name="Herlambang A."/>
            <person name="Guo Y."/>
            <person name="Takashima Y."/>
            <person name="Narisawa K."/>
            <person name="Ohta H."/>
            <person name="Nishizawa T."/>
        </authorList>
    </citation>
    <scope>NUCLEOTIDE SEQUENCE</scope>
    <source>
        <strain evidence="7">E1425</strain>
    </source>
</reference>
<dbReference type="Proteomes" id="UP000827284">
    <property type="component" value="Unassembled WGS sequence"/>
</dbReference>
<evidence type="ECO:0000259" key="6">
    <source>
        <dbReference type="PROSITE" id="PS51263"/>
    </source>
</evidence>
<dbReference type="GO" id="GO:0003779">
    <property type="term" value="F:actin binding"/>
    <property type="evidence" value="ECO:0007669"/>
    <property type="project" value="UniProtKB-KW"/>
</dbReference>
<comment type="similarity">
    <text evidence="2">Belongs to the actin-binding proteins ADF family.</text>
</comment>
<dbReference type="CDD" id="cd11286">
    <property type="entry name" value="ADF_cofilin_like"/>
    <property type="match status" value="1"/>
</dbReference>
<evidence type="ECO:0000313" key="7">
    <source>
        <dbReference type="EMBL" id="GJJ70144.1"/>
    </source>
</evidence>
<dbReference type="SMART" id="SM00102">
    <property type="entry name" value="ADF"/>
    <property type="match status" value="1"/>
</dbReference>
<dbReference type="Pfam" id="PF00241">
    <property type="entry name" value="Cofilin_ADF"/>
    <property type="match status" value="1"/>
</dbReference>
<evidence type="ECO:0000313" key="8">
    <source>
        <dbReference type="Proteomes" id="UP000827284"/>
    </source>
</evidence>
<comment type="subcellular location">
    <subcellularLocation>
        <location evidence="1">Nucleus matrix</location>
    </subcellularLocation>
</comment>
<dbReference type="EMBL" id="BQFW01000003">
    <property type="protein sequence ID" value="GJJ70144.1"/>
    <property type="molecule type" value="Genomic_DNA"/>
</dbReference>
<dbReference type="Gene3D" id="3.40.20.10">
    <property type="entry name" value="Severin"/>
    <property type="match status" value="1"/>
</dbReference>
<dbReference type="GO" id="GO:0030042">
    <property type="term" value="P:actin filament depolymerization"/>
    <property type="evidence" value="ECO:0007669"/>
    <property type="project" value="InterPro"/>
</dbReference>
<name>A0A9P3H4Z9_9FUNG</name>
<gene>
    <name evidence="7" type="ORF">EMPS_02493</name>
</gene>
<organism evidence="7 8">
    <name type="scientific">Entomortierella parvispora</name>
    <dbReference type="NCBI Taxonomy" id="205924"/>
    <lineage>
        <taxon>Eukaryota</taxon>
        <taxon>Fungi</taxon>
        <taxon>Fungi incertae sedis</taxon>
        <taxon>Mucoromycota</taxon>
        <taxon>Mortierellomycotina</taxon>
        <taxon>Mortierellomycetes</taxon>
        <taxon>Mortierellales</taxon>
        <taxon>Mortierellaceae</taxon>
        <taxon>Entomortierella</taxon>
    </lineage>
</organism>
<accession>A0A9P3H4Z9</accession>
<sequence length="136" mass="15462">MSLSGVSLQKGCVESFTELKLKKAHKFIIYKLSDDLKEIVVDKAVSAGTYDEFLAELPVDQCRYAVYDFDYTLPDGERNKIVFYTWSPDDAKTRTKMVYSSSKDALRKALQGVAIEIQGTDLDEVAHDTVLERIRR</sequence>
<keyword evidence="8" id="KW-1185">Reference proteome</keyword>
<dbReference type="PANTHER" id="PTHR11913">
    <property type="entry name" value="COFILIN-RELATED"/>
    <property type="match status" value="1"/>
</dbReference>
<comment type="caution">
    <text evidence="7">The sequence shown here is derived from an EMBL/GenBank/DDBJ whole genome shotgun (WGS) entry which is preliminary data.</text>
</comment>
<dbReference type="InterPro" id="IPR029006">
    <property type="entry name" value="ADF-H/Gelsolin-like_dom_sf"/>
</dbReference>
<dbReference type="InterPro" id="IPR017904">
    <property type="entry name" value="ADF/Cofilin"/>
</dbReference>
<evidence type="ECO:0000256" key="1">
    <source>
        <dbReference type="ARBA" id="ARBA00004109"/>
    </source>
</evidence>
<evidence type="ECO:0000256" key="3">
    <source>
        <dbReference type="ARBA" id="ARBA00015630"/>
    </source>
</evidence>
<evidence type="ECO:0000256" key="2">
    <source>
        <dbReference type="ARBA" id="ARBA00006844"/>
    </source>
</evidence>
<keyword evidence="4" id="KW-0009">Actin-binding</keyword>
<dbReference type="OrthoDB" id="10249245at2759"/>
<dbReference type="InterPro" id="IPR002108">
    <property type="entry name" value="ADF-H"/>
</dbReference>
<feature type="domain" description="ADF-H" evidence="6">
    <location>
        <begin position="3"/>
        <end position="135"/>
    </location>
</feature>